<feature type="transmembrane region" description="Helical" evidence="1">
    <location>
        <begin position="119"/>
        <end position="139"/>
    </location>
</feature>
<reference evidence="3" key="4">
    <citation type="submission" date="2020-10" db="EMBL/GenBank/DDBJ databases">
        <authorList>
            <person name="Bassil N.M."/>
            <person name="Lloyd J.R."/>
        </authorList>
    </citation>
    <scope>NUCLEOTIDE SEQUENCE</scope>
    <source>
        <strain evidence="3">NB2006</strain>
    </source>
</reference>
<feature type="transmembrane region" description="Helical" evidence="1">
    <location>
        <begin position="151"/>
        <end position="174"/>
    </location>
</feature>
<evidence type="ECO:0008006" key="5">
    <source>
        <dbReference type="Google" id="ProtNLM"/>
    </source>
</evidence>
<feature type="transmembrane region" description="Helical" evidence="1">
    <location>
        <begin position="95"/>
        <end position="113"/>
    </location>
</feature>
<sequence length="427" mass="47936">MNIPTGSLIAKDQTRASFYLPFSFMITAFLSLFIFSIVLIVGGSLFSGVNIRTTLGIGAMHLFILGFTTMLAMGAVYQLVPVVINEKLYSIRLGIIHYFLFTTGSIGLLIGFFQYNKSVLIGSSLITVTGVIIFIVNIFMTISKTKAFNSILFATVSSFVYLLLTVISGLLMAINFSFQIIPSLHSAILAAHIWFGFVGWFLFLIVGYSFKMLPMFYLAHGQPINLQKWILITFHLSLILISMNFFLQLSFFVTIVGLLIFLLGLGLYRYHIYQIQQKKFKRNPGKGITVTVYAVDGFIVVVILSIIALVLDPKLFQSLHFLTAVSVVYLFGWIGVTILGYLSKIVPFLWWTFCFGDRVGKEEVPSLHNMIDENKVFYRLLFVCLAIVVLGIGIVLQFALLTLVAQISLGIFIVYYFIHILAVFTFS</sequence>
<name>A0A1S2L7W1_9BACI</name>
<reference evidence="3 4" key="2">
    <citation type="journal article" date="2017" name="Genome Announc.">
        <title>Draft Genome Sequences of Four Alkaliphilic Bacteria Belonging to the Anaerobacillus Genus.</title>
        <authorList>
            <person name="Bassil N.M."/>
            <person name="Lloyd J.R."/>
        </authorList>
    </citation>
    <scope>NUCLEOTIDE SEQUENCE [LARGE SCALE GENOMIC DNA]</scope>
    <source>
        <strain evidence="3 4">NB2006</strain>
    </source>
</reference>
<dbReference type="InterPro" id="IPR036927">
    <property type="entry name" value="Cyt_c_oxase-like_su1_sf"/>
</dbReference>
<organism evidence="2 4">
    <name type="scientific">Anaerobacillus isosaccharinicus</name>
    <dbReference type="NCBI Taxonomy" id="1532552"/>
    <lineage>
        <taxon>Bacteria</taxon>
        <taxon>Bacillati</taxon>
        <taxon>Bacillota</taxon>
        <taxon>Bacilli</taxon>
        <taxon>Bacillales</taxon>
        <taxon>Bacillaceae</taxon>
        <taxon>Anaerobacillus</taxon>
    </lineage>
</organism>
<dbReference type="RefSeq" id="WP_071318567.1">
    <property type="nucleotide sequence ID" value="NZ_CP063356.2"/>
</dbReference>
<dbReference type="SUPFAM" id="SSF81442">
    <property type="entry name" value="Cytochrome c oxidase subunit I-like"/>
    <property type="match status" value="1"/>
</dbReference>
<protein>
    <recommendedName>
        <fullName evidence="5">Cytochrome C oxidase subunit I</fullName>
    </recommendedName>
</protein>
<feature type="transmembrane region" description="Helical" evidence="1">
    <location>
        <begin position="229"/>
        <end position="246"/>
    </location>
</feature>
<evidence type="ECO:0000313" key="2">
    <source>
        <dbReference type="EMBL" id="OIJ08380.1"/>
    </source>
</evidence>
<dbReference type="EMBL" id="LQXD01000162">
    <property type="protein sequence ID" value="OIJ08380.1"/>
    <property type="molecule type" value="Genomic_DNA"/>
</dbReference>
<evidence type="ECO:0000313" key="3">
    <source>
        <dbReference type="EMBL" id="QOY34131.1"/>
    </source>
</evidence>
<feature type="transmembrane region" description="Helical" evidence="1">
    <location>
        <begin position="252"/>
        <end position="270"/>
    </location>
</feature>
<accession>A0A1S2L7W1</accession>
<reference evidence="3 4" key="3">
    <citation type="journal article" date="2019" name="Int. J. Syst. Evol. Microbiol.">
        <title>Anaerobacillus isosaccharinicus sp. nov., an alkaliphilic bacterium which degrades isosaccharinic acid.</title>
        <authorList>
            <person name="Bassil N.M."/>
            <person name="Lloyd J.R."/>
        </authorList>
    </citation>
    <scope>NUCLEOTIDE SEQUENCE [LARGE SCALE GENOMIC DNA]</scope>
    <source>
        <strain evidence="3 4">NB2006</strain>
    </source>
</reference>
<feature type="transmembrane region" description="Helical" evidence="1">
    <location>
        <begin position="407"/>
        <end position="426"/>
    </location>
</feature>
<reference evidence="2 4" key="1">
    <citation type="submission" date="2016-10" db="EMBL/GenBank/DDBJ databases">
        <title>Draft genome sequences of four alkaliphilic bacteria belonging to the Anaerobacillus genus.</title>
        <authorList>
            <person name="Bassil N.M."/>
            <person name="Lloyd J.R."/>
        </authorList>
    </citation>
    <scope>NUCLEOTIDE SEQUENCE [LARGE SCALE GENOMIC DNA]</scope>
    <source>
        <strain evidence="2 4">NB2006</strain>
    </source>
</reference>
<feature type="transmembrane region" description="Helical" evidence="1">
    <location>
        <begin position="331"/>
        <end position="355"/>
    </location>
</feature>
<gene>
    <name evidence="3" type="ORF">AWH56_015470</name>
    <name evidence="2" type="ORF">AWH56_19195</name>
</gene>
<dbReference type="Proteomes" id="UP000180175">
    <property type="component" value="Chromosome"/>
</dbReference>
<keyword evidence="1" id="KW-1133">Transmembrane helix</keyword>
<dbReference type="Gene3D" id="1.20.210.10">
    <property type="entry name" value="Cytochrome c oxidase-like, subunit I domain"/>
    <property type="match status" value="1"/>
</dbReference>
<keyword evidence="1" id="KW-0472">Membrane</keyword>
<evidence type="ECO:0000313" key="4">
    <source>
        <dbReference type="Proteomes" id="UP000180175"/>
    </source>
</evidence>
<dbReference type="EMBL" id="CP063356">
    <property type="protein sequence ID" value="QOY34131.1"/>
    <property type="molecule type" value="Genomic_DNA"/>
</dbReference>
<dbReference type="AlphaFoldDB" id="A0A1S2L7W1"/>
<feature type="transmembrane region" description="Helical" evidence="1">
    <location>
        <begin position="290"/>
        <end position="311"/>
    </location>
</feature>
<proteinExistence type="predicted"/>
<feature type="transmembrane region" description="Helical" evidence="1">
    <location>
        <begin position="62"/>
        <end position="83"/>
    </location>
</feature>
<dbReference type="KEGG" id="aia:AWH56_015470"/>
<feature type="transmembrane region" description="Helical" evidence="1">
    <location>
        <begin position="18"/>
        <end position="42"/>
    </location>
</feature>
<evidence type="ECO:0000256" key="1">
    <source>
        <dbReference type="SAM" id="Phobius"/>
    </source>
</evidence>
<keyword evidence="4" id="KW-1185">Reference proteome</keyword>
<feature type="transmembrane region" description="Helical" evidence="1">
    <location>
        <begin position="186"/>
        <end position="208"/>
    </location>
</feature>
<keyword evidence="1" id="KW-0812">Transmembrane</keyword>
<feature type="transmembrane region" description="Helical" evidence="1">
    <location>
        <begin position="376"/>
        <end position="401"/>
    </location>
</feature>
<dbReference type="OrthoDB" id="5245199at2"/>